<organism evidence="1 2">
    <name type="scientific">Pseudomonas amygdali pv. mori str. 301020</name>
    <dbReference type="NCBI Taxonomy" id="629261"/>
    <lineage>
        <taxon>Bacteria</taxon>
        <taxon>Pseudomonadati</taxon>
        <taxon>Pseudomonadota</taxon>
        <taxon>Gammaproteobacteria</taxon>
        <taxon>Pseudomonadales</taxon>
        <taxon>Pseudomonadaceae</taxon>
        <taxon>Pseudomonas</taxon>
        <taxon>Pseudomonas amygdali</taxon>
    </lineage>
</organism>
<accession>A0A656GL37</accession>
<feature type="non-terminal residue" evidence="1">
    <location>
        <position position="67"/>
    </location>
</feature>
<reference evidence="1 2" key="1">
    <citation type="journal article" date="2011" name="PLoS Pathog.">
        <title>Dynamic evolution of pathogenicity revealed by sequencing and comparative genomics of 19 Pseudomonas syringae isolates.</title>
        <authorList>
            <person name="Baltrus D.A."/>
            <person name="Nishimura M.T."/>
            <person name="Romanchuk A."/>
            <person name="Chang J.H."/>
            <person name="Mukhtar M.S."/>
            <person name="Cherkis K."/>
            <person name="Roach J."/>
            <person name="Grant S.R."/>
            <person name="Jones C.D."/>
            <person name="Dangl J.L."/>
        </authorList>
    </citation>
    <scope>NUCLEOTIDE SEQUENCE [LARGE SCALE GENOMIC DNA]</scope>
    <source>
        <strain evidence="1 2">301020</strain>
    </source>
</reference>
<dbReference type="AlphaFoldDB" id="A0A656GL37"/>
<protein>
    <submittedName>
        <fullName evidence="1">Uncharacterized protein</fullName>
    </submittedName>
</protein>
<dbReference type="EMBL" id="AEAG01002199">
    <property type="protein sequence ID" value="EGH26347.1"/>
    <property type="molecule type" value="Genomic_DNA"/>
</dbReference>
<feature type="non-terminal residue" evidence="1">
    <location>
        <position position="1"/>
    </location>
</feature>
<gene>
    <name evidence="1" type="ORF">PSYMO_34866</name>
</gene>
<dbReference type="Proteomes" id="UP000003465">
    <property type="component" value="Unassembled WGS sequence"/>
</dbReference>
<name>A0A656GL37_PSEA0</name>
<proteinExistence type="predicted"/>
<evidence type="ECO:0000313" key="2">
    <source>
        <dbReference type="Proteomes" id="UP000003465"/>
    </source>
</evidence>
<comment type="caution">
    <text evidence="1">The sequence shown here is derived from an EMBL/GenBank/DDBJ whole genome shotgun (WGS) entry which is preliminary data.</text>
</comment>
<evidence type="ECO:0000313" key="1">
    <source>
        <dbReference type="EMBL" id="EGH26347.1"/>
    </source>
</evidence>
<sequence length="67" mass="7689">RAFSLIIDAYCGDQRRKYFPLITTEVFRNGQSDTADLKSGTAYFLMTWRNRTKFCGAYCMRAAFAGD</sequence>